<evidence type="ECO:0000313" key="2">
    <source>
        <dbReference type="Proteomes" id="UP000829398"/>
    </source>
</evidence>
<protein>
    <submittedName>
        <fullName evidence="1">BED-type domain-containing protein</fullName>
    </submittedName>
</protein>
<gene>
    <name evidence="1" type="ORF">KPL71_012819</name>
</gene>
<proteinExistence type="predicted"/>
<comment type="caution">
    <text evidence="1">The sequence shown here is derived from an EMBL/GenBank/DDBJ whole genome shotgun (WGS) entry which is preliminary data.</text>
</comment>
<keyword evidence="2" id="KW-1185">Reference proteome</keyword>
<organism evidence="1 2">
    <name type="scientific">Citrus sinensis</name>
    <name type="common">Sweet orange</name>
    <name type="synonym">Citrus aurantium var. sinensis</name>
    <dbReference type="NCBI Taxonomy" id="2711"/>
    <lineage>
        <taxon>Eukaryota</taxon>
        <taxon>Viridiplantae</taxon>
        <taxon>Streptophyta</taxon>
        <taxon>Embryophyta</taxon>
        <taxon>Tracheophyta</taxon>
        <taxon>Spermatophyta</taxon>
        <taxon>Magnoliopsida</taxon>
        <taxon>eudicotyledons</taxon>
        <taxon>Gunneridae</taxon>
        <taxon>Pentapetalae</taxon>
        <taxon>rosids</taxon>
        <taxon>malvids</taxon>
        <taxon>Sapindales</taxon>
        <taxon>Rutaceae</taxon>
        <taxon>Aurantioideae</taxon>
        <taxon>Citrus</taxon>
    </lineage>
</organism>
<reference evidence="2" key="1">
    <citation type="journal article" date="2023" name="Hortic. Res.">
        <title>A chromosome-level phased genome enabling allele-level studies in sweet orange: a case study on citrus Huanglongbing tolerance.</title>
        <authorList>
            <person name="Wu B."/>
            <person name="Yu Q."/>
            <person name="Deng Z."/>
            <person name="Duan Y."/>
            <person name="Luo F."/>
            <person name="Gmitter F. Jr."/>
        </authorList>
    </citation>
    <scope>NUCLEOTIDE SEQUENCE [LARGE SCALE GENOMIC DNA]</scope>
    <source>
        <strain evidence="2">cv. Valencia</strain>
    </source>
</reference>
<accession>A0ACB8LEJ6</accession>
<evidence type="ECO:0000313" key="1">
    <source>
        <dbReference type="EMBL" id="KAH9771789.1"/>
    </source>
</evidence>
<dbReference type="Proteomes" id="UP000829398">
    <property type="component" value="Chromosome 4"/>
</dbReference>
<name>A0ACB8LEJ6_CITSI</name>
<dbReference type="EMBL" id="CM039173">
    <property type="protein sequence ID" value="KAH9771789.1"/>
    <property type="molecule type" value="Genomic_DNA"/>
</dbReference>
<sequence>MEDGETLMDDFLEPKSKKSKIGDGRLHDSERGSKAWPHYIKDEVNRTCKCKYCGKQYKCDSKFNGTSNLWTHLREQCEKYWATLDYETQTKLARFRAKKKKSNMASGSGTGNTVYGSGLGLAGKFDKEDWLKEMHDSIASIRNAIMYVRSSGLRLHKFKSCVEREKIENKGLLAYDVPTRWNSTYTMLSRAIHFQKPFERLEEKEHDGPYMSFFNEKKAEQIMPPTAEDWKNAEIFIEFLKFFNDVTVDFSASLSVTSNLYFHHLCTIQTQLHSYIENKDVLLSKMAEKMKIKCDKYWDSVDTINQLLIIAVVLDPRYKLNYVLFCFEQLHNPEKAEEITSNIKKLLLKLYKTYCPMESTSGDGSQSSNDVWAIDAGLKRKNGKDYAFINTKTQYKQLKVQKDSIDLKNEVERYLFEPSEDEIDDRFDVLGWWSANSARFRTLSQIAKDVLAIPVSIVASESAFSTGGRVVDAFRSSLTPTMVEALICSQQWLKASGMDEKYIRKLM</sequence>